<evidence type="ECO:0008006" key="3">
    <source>
        <dbReference type="Google" id="ProtNLM"/>
    </source>
</evidence>
<evidence type="ECO:0000313" key="2">
    <source>
        <dbReference type="Proteomes" id="UP001062901"/>
    </source>
</evidence>
<reference evidence="1" key="1">
    <citation type="submission" date="2013-04" db="EMBL/GenBank/DDBJ databases">
        <title>The genome sequencing project of 58 acetic acid bacteria.</title>
        <authorList>
            <person name="Okamoto-Kainuma A."/>
            <person name="Ishikawa M."/>
            <person name="Umino S."/>
            <person name="Koizumi Y."/>
            <person name="Shiwa Y."/>
            <person name="Yoshikawa H."/>
            <person name="Matsutani M."/>
            <person name="Matsushita K."/>
        </authorList>
    </citation>
    <scope>NUCLEOTIDE SEQUENCE</scope>
    <source>
        <strain evidence="1">DSM 15669</strain>
    </source>
</reference>
<dbReference type="EMBL" id="BAQD01000147">
    <property type="protein sequence ID" value="GBQ08941.1"/>
    <property type="molecule type" value="Genomic_DNA"/>
</dbReference>
<proteinExistence type="predicted"/>
<name>A0ABQ0P1M5_9PROT</name>
<protein>
    <recommendedName>
        <fullName evidence="3">Phage tail protein</fullName>
    </recommendedName>
</protein>
<sequence>MAQTLGIIRLFWRGKQYDVVKGVKFRIPGIKNDNVNGNFRALRSTQYQVGEVQATIIPTVDTSPTEFSPSLGEDELQLQADTGKSWAIADAYVMDQPEFSDDGKAQVKWSFNTYQEISS</sequence>
<dbReference type="Pfam" id="PF10618">
    <property type="entry name" value="Tail_tube"/>
    <property type="match status" value="1"/>
</dbReference>
<organism evidence="1 2">
    <name type="scientific">Saccharibacter floricola DSM 15669</name>
    <dbReference type="NCBI Taxonomy" id="1123227"/>
    <lineage>
        <taxon>Bacteria</taxon>
        <taxon>Pseudomonadati</taxon>
        <taxon>Pseudomonadota</taxon>
        <taxon>Alphaproteobacteria</taxon>
        <taxon>Acetobacterales</taxon>
        <taxon>Acetobacteraceae</taxon>
        <taxon>Saccharibacter</taxon>
    </lineage>
</organism>
<accession>A0ABQ0P1M5</accession>
<dbReference type="RefSeq" id="WP_018980435.1">
    <property type="nucleotide sequence ID" value="NZ_BAQD01000147.1"/>
</dbReference>
<dbReference type="Proteomes" id="UP001062901">
    <property type="component" value="Unassembled WGS sequence"/>
</dbReference>
<comment type="caution">
    <text evidence="1">The sequence shown here is derived from an EMBL/GenBank/DDBJ whole genome shotgun (WGS) entry which is preliminary data.</text>
</comment>
<gene>
    <name evidence="1" type="ORF">AA15669_1973</name>
</gene>
<evidence type="ECO:0000313" key="1">
    <source>
        <dbReference type="EMBL" id="GBQ08941.1"/>
    </source>
</evidence>
<keyword evidence="2" id="KW-1185">Reference proteome</keyword>
<dbReference type="InterPro" id="IPR019596">
    <property type="entry name" value="Phage_Mu_GpM_tail_tub"/>
</dbReference>